<dbReference type="Gene3D" id="1.10.357.10">
    <property type="entry name" value="Tetracycline Repressor, domain 2"/>
    <property type="match status" value="1"/>
</dbReference>
<dbReference type="GO" id="GO:0003700">
    <property type="term" value="F:DNA-binding transcription factor activity"/>
    <property type="evidence" value="ECO:0007669"/>
    <property type="project" value="TreeGrafter"/>
</dbReference>
<accession>A0A1I0U9I5</accession>
<name>A0A1I0U9I5_9NOCA</name>
<evidence type="ECO:0000256" key="2">
    <source>
        <dbReference type="PROSITE-ProRule" id="PRU00335"/>
    </source>
</evidence>
<protein>
    <submittedName>
        <fullName evidence="4">Transcriptional regulator, TetR family</fullName>
    </submittedName>
</protein>
<evidence type="ECO:0000259" key="3">
    <source>
        <dbReference type="PROSITE" id="PS50977"/>
    </source>
</evidence>
<evidence type="ECO:0000313" key="5">
    <source>
        <dbReference type="Proteomes" id="UP000182054"/>
    </source>
</evidence>
<gene>
    <name evidence="4" type="ORF">SAMN05444374_1166</name>
</gene>
<dbReference type="PANTHER" id="PTHR30055:SF226">
    <property type="entry name" value="HTH-TYPE TRANSCRIPTIONAL REGULATOR PKSA"/>
    <property type="match status" value="1"/>
</dbReference>
<proteinExistence type="predicted"/>
<dbReference type="GO" id="GO:0000976">
    <property type="term" value="F:transcription cis-regulatory region binding"/>
    <property type="evidence" value="ECO:0007669"/>
    <property type="project" value="TreeGrafter"/>
</dbReference>
<dbReference type="OrthoDB" id="8479950at2"/>
<dbReference type="PROSITE" id="PS50977">
    <property type="entry name" value="HTH_TETR_2"/>
    <property type="match status" value="1"/>
</dbReference>
<dbReference type="PRINTS" id="PR00455">
    <property type="entry name" value="HTHTETR"/>
</dbReference>
<dbReference type="PANTHER" id="PTHR30055">
    <property type="entry name" value="HTH-TYPE TRANSCRIPTIONAL REGULATOR RUTR"/>
    <property type="match status" value="1"/>
</dbReference>
<dbReference type="Proteomes" id="UP000182054">
    <property type="component" value="Unassembled WGS sequence"/>
</dbReference>
<dbReference type="RefSeq" id="WP_068365730.1">
    <property type="nucleotide sequence ID" value="NZ_FOJN01000016.1"/>
</dbReference>
<dbReference type="GeneID" id="85487274"/>
<feature type="domain" description="HTH tetR-type" evidence="3">
    <location>
        <begin position="16"/>
        <end position="76"/>
    </location>
</feature>
<dbReference type="Pfam" id="PF00440">
    <property type="entry name" value="TetR_N"/>
    <property type="match status" value="1"/>
</dbReference>
<dbReference type="InterPro" id="IPR001647">
    <property type="entry name" value="HTH_TetR"/>
</dbReference>
<organism evidence="4 5">
    <name type="scientific">Rhodococcoides kroppenstedtii</name>
    <dbReference type="NCBI Taxonomy" id="293050"/>
    <lineage>
        <taxon>Bacteria</taxon>
        <taxon>Bacillati</taxon>
        <taxon>Actinomycetota</taxon>
        <taxon>Actinomycetes</taxon>
        <taxon>Mycobacteriales</taxon>
        <taxon>Nocardiaceae</taxon>
        <taxon>Rhodococcoides</taxon>
    </lineage>
</organism>
<keyword evidence="1 2" id="KW-0238">DNA-binding</keyword>
<sequence length="231" mass="24519">MSRPATRREARTAKAAETRRRLIETAVALFSENDYDKVGVGDIADAADVAHGLLFHYFTNKRGIYLEAMRATAESMTAVFTDIPVATPDVAVRAALTAHLNYLRGHRGLALRLVLGGRGADPEAWQVFEDARTAALQAAAHLLGLEADRPAVRLVGRTAVAAIDEATVQWLHLDDDATEGMDVADVVETLVHLVAGCLRAAPILDPTVDVEPAVLALIGPAAPVDGDGTEA</sequence>
<evidence type="ECO:0000313" key="4">
    <source>
        <dbReference type="EMBL" id="SFA60728.1"/>
    </source>
</evidence>
<reference evidence="4 5" key="1">
    <citation type="submission" date="2016-10" db="EMBL/GenBank/DDBJ databases">
        <authorList>
            <person name="de Groot N.N."/>
        </authorList>
    </citation>
    <scope>NUCLEOTIDE SEQUENCE [LARGE SCALE GENOMIC DNA]</scope>
    <source>
        <strain evidence="4 5">DSM 44908</strain>
    </source>
</reference>
<dbReference type="EMBL" id="FOJN01000016">
    <property type="protein sequence ID" value="SFA60728.1"/>
    <property type="molecule type" value="Genomic_DNA"/>
</dbReference>
<dbReference type="SUPFAM" id="SSF46689">
    <property type="entry name" value="Homeodomain-like"/>
    <property type="match status" value="1"/>
</dbReference>
<feature type="DNA-binding region" description="H-T-H motif" evidence="2">
    <location>
        <begin position="39"/>
        <end position="58"/>
    </location>
</feature>
<dbReference type="InterPro" id="IPR050109">
    <property type="entry name" value="HTH-type_TetR-like_transc_reg"/>
</dbReference>
<evidence type="ECO:0000256" key="1">
    <source>
        <dbReference type="ARBA" id="ARBA00023125"/>
    </source>
</evidence>
<dbReference type="InterPro" id="IPR009057">
    <property type="entry name" value="Homeodomain-like_sf"/>
</dbReference>
<dbReference type="AlphaFoldDB" id="A0A1I0U9I5"/>